<reference evidence="3 4" key="1">
    <citation type="submission" date="2014-08" db="EMBL/GenBank/DDBJ databases">
        <authorList>
            <person name="Hassan Y.I."/>
            <person name="Lepp D."/>
            <person name="Zhou T."/>
        </authorList>
    </citation>
    <scope>NUCLEOTIDE SEQUENCE [LARGE SCALE GENOMIC DNA]</scope>
    <source>
        <strain evidence="3 4">IFO13584</strain>
    </source>
</reference>
<organism evidence="3 4">
    <name type="scientific">Devosia riboflavina</name>
    <dbReference type="NCBI Taxonomy" id="46914"/>
    <lineage>
        <taxon>Bacteria</taxon>
        <taxon>Pseudomonadati</taxon>
        <taxon>Pseudomonadota</taxon>
        <taxon>Alphaproteobacteria</taxon>
        <taxon>Hyphomicrobiales</taxon>
        <taxon>Devosiaceae</taxon>
        <taxon>Devosia</taxon>
    </lineage>
</organism>
<keyword evidence="1" id="KW-0812">Transmembrane</keyword>
<evidence type="ECO:0000256" key="1">
    <source>
        <dbReference type="SAM" id="Phobius"/>
    </source>
</evidence>
<keyword evidence="1" id="KW-1133">Transmembrane helix</keyword>
<accession>A0A087M2C4</accession>
<dbReference type="Proteomes" id="UP000028981">
    <property type="component" value="Unassembled WGS sequence"/>
</dbReference>
<feature type="domain" description="DUF6460" evidence="2">
    <location>
        <begin position="47"/>
        <end position="79"/>
    </location>
</feature>
<dbReference type="Pfam" id="PF20061">
    <property type="entry name" value="DUF6460"/>
    <property type="match status" value="1"/>
</dbReference>
<feature type="transmembrane region" description="Helical" evidence="1">
    <location>
        <begin position="12"/>
        <end position="35"/>
    </location>
</feature>
<comment type="caution">
    <text evidence="3">The sequence shown here is derived from an EMBL/GenBank/DDBJ whole genome shotgun (WGS) entry which is preliminary data.</text>
</comment>
<name>A0A087M2C4_9HYPH</name>
<evidence type="ECO:0000259" key="2">
    <source>
        <dbReference type="Pfam" id="PF20061"/>
    </source>
</evidence>
<dbReference type="EMBL" id="JQGC01000009">
    <property type="protein sequence ID" value="KFL31027.1"/>
    <property type="molecule type" value="Genomic_DNA"/>
</dbReference>
<dbReference type="AlphaFoldDB" id="A0A087M2C4"/>
<feature type="transmembrane region" description="Helical" evidence="1">
    <location>
        <begin position="55"/>
        <end position="73"/>
    </location>
</feature>
<dbReference type="STRING" id="46914.JP75_11815"/>
<dbReference type="InterPro" id="IPR045594">
    <property type="entry name" value="DUF6460"/>
</dbReference>
<keyword evidence="4" id="KW-1185">Reference proteome</keyword>
<keyword evidence="1" id="KW-0472">Membrane</keyword>
<protein>
    <recommendedName>
        <fullName evidence="2">DUF6460 domain-containing protein</fullName>
    </recommendedName>
</protein>
<proteinExistence type="predicted"/>
<evidence type="ECO:0000313" key="3">
    <source>
        <dbReference type="EMBL" id="KFL31027.1"/>
    </source>
</evidence>
<gene>
    <name evidence="3" type="ORF">JP75_11815</name>
</gene>
<sequence length="79" mass="8467">MGDRPGSLAIKLLLISLFVGFVMTALGFSAADLAYGAVQMVRDAIKDGGAVFRQVGTYIVTGAAIVVPVWLILRLMQRR</sequence>
<evidence type="ECO:0000313" key="4">
    <source>
        <dbReference type="Proteomes" id="UP000028981"/>
    </source>
</evidence>